<protein>
    <submittedName>
        <fullName evidence="9">Serine/threonine-protein kinase</fullName>
        <ecNumber evidence="9">2.7.11.1</ecNumber>
    </submittedName>
</protein>
<evidence type="ECO:0000259" key="8">
    <source>
        <dbReference type="PROSITE" id="PS50011"/>
    </source>
</evidence>
<keyword evidence="3 9" id="KW-0418">Kinase</keyword>
<accession>A0ABW8LQ97</accession>
<dbReference type="GO" id="GO:0004674">
    <property type="term" value="F:protein serine/threonine kinase activity"/>
    <property type="evidence" value="ECO:0007669"/>
    <property type="project" value="UniProtKB-EC"/>
</dbReference>
<keyword evidence="7" id="KW-1133">Transmembrane helix</keyword>
<proteinExistence type="predicted"/>
<dbReference type="EMBL" id="JBJDQH010000008">
    <property type="protein sequence ID" value="MFK4268077.1"/>
    <property type="molecule type" value="Genomic_DNA"/>
</dbReference>
<evidence type="ECO:0000256" key="3">
    <source>
        <dbReference type="ARBA" id="ARBA00022777"/>
    </source>
</evidence>
<keyword evidence="10" id="KW-1185">Reference proteome</keyword>
<feature type="transmembrane region" description="Helical" evidence="7">
    <location>
        <begin position="367"/>
        <end position="386"/>
    </location>
</feature>
<dbReference type="EC" id="2.7.11.1" evidence="9"/>
<dbReference type="PROSITE" id="PS50011">
    <property type="entry name" value="PROTEIN_KINASE_DOM"/>
    <property type="match status" value="1"/>
</dbReference>
<dbReference type="PROSITE" id="PS00108">
    <property type="entry name" value="PROTEIN_KINASE_ST"/>
    <property type="match status" value="1"/>
</dbReference>
<feature type="domain" description="Protein kinase" evidence="8">
    <location>
        <begin position="42"/>
        <end position="319"/>
    </location>
</feature>
<evidence type="ECO:0000313" key="9">
    <source>
        <dbReference type="EMBL" id="MFK4268077.1"/>
    </source>
</evidence>
<name>A0ABW8LQ97_9ACTN</name>
<evidence type="ECO:0000313" key="10">
    <source>
        <dbReference type="Proteomes" id="UP001620295"/>
    </source>
</evidence>
<evidence type="ECO:0000256" key="2">
    <source>
        <dbReference type="ARBA" id="ARBA00022741"/>
    </source>
</evidence>
<sequence>MGGSEMPVPDGPLAEGPLPGPFRAPDGVAPLAAGDPAHIGSFRLVGRLGAGGMGRVYLGVSRAGRPTAVKVVRADLAEEPAFRRRFAAEVAAARRVQGPYTPAVVAADPEAELPWLATSYIAGPSLGETVDDGGPLAPPMARRLGAGVAEALGAIHAAGVVHRDLKPSNVLLAADGPKVIDFGIAAAADATRLTSTGVRLGTIGFMSPEQADGRPITPASDIFALGCLLAYAVTGRPPFGDGPPSEVLYRVINAEPDPDHLDRGDPELSVLIGRCLRKWPADRPTVDEVIDACATREGQPPGWPDAHLGPRIAGAHAALERALGGGSSGSGGGASGRPVAESRTAEGRTAEGRTAGGRGGRRSRRGAMAGALLGVAAVAVVIAVVLTTSGDEDGGKGGGKDGGARYTAGYKGRTLTLPDYDHYIDLPTGKVVKGDGRWMLSTNSGGDGHGAFELQDATEAQIAGERSVTPERCAELVVHRPLREKVRFAQAPAGRWFCMRDRISGDVAVVQVLDTDSGDYTVTVAVDYYHRGAATG</sequence>
<organism evidence="9 10">
    <name type="scientific">Streptomyces milbemycinicus</name>
    <dbReference type="NCBI Taxonomy" id="476552"/>
    <lineage>
        <taxon>Bacteria</taxon>
        <taxon>Bacillati</taxon>
        <taxon>Actinomycetota</taxon>
        <taxon>Actinomycetes</taxon>
        <taxon>Kitasatosporales</taxon>
        <taxon>Streptomycetaceae</taxon>
        <taxon>Streptomyces</taxon>
    </lineage>
</organism>
<dbReference type="InterPro" id="IPR008271">
    <property type="entry name" value="Ser/Thr_kinase_AS"/>
</dbReference>
<feature type="binding site" evidence="5">
    <location>
        <position position="70"/>
    </location>
    <ligand>
        <name>ATP</name>
        <dbReference type="ChEBI" id="CHEBI:30616"/>
    </ligand>
</feature>
<dbReference type="InterPro" id="IPR000719">
    <property type="entry name" value="Prot_kinase_dom"/>
</dbReference>
<dbReference type="SUPFAM" id="SSF56112">
    <property type="entry name" value="Protein kinase-like (PK-like)"/>
    <property type="match status" value="1"/>
</dbReference>
<dbReference type="InterPro" id="IPR011009">
    <property type="entry name" value="Kinase-like_dom_sf"/>
</dbReference>
<feature type="region of interest" description="Disordered" evidence="6">
    <location>
        <begin position="322"/>
        <end position="363"/>
    </location>
</feature>
<evidence type="ECO:0000256" key="1">
    <source>
        <dbReference type="ARBA" id="ARBA00022679"/>
    </source>
</evidence>
<reference evidence="9 10" key="1">
    <citation type="submission" date="2024-11" db="EMBL/GenBank/DDBJ databases">
        <title>The Natural Products Discovery Center: Release of the First 8490 Sequenced Strains for Exploring Actinobacteria Biosynthetic Diversity.</title>
        <authorList>
            <person name="Kalkreuter E."/>
            <person name="Kautsar S.A."/>
            <person name="Yang D."/>
            <person name="Bader C.D."/>
            <person name="Teijaro C.N."/>
            <person name="Fluegel L."/>
            <person name="Davis C.M."/>
            <person name="Simpson J.R."/>
            <person name="Lauterbach L."/>
            <person name="Steele A.D."/>
            <person name="Gui C."/>
            <person name="Meng S."/>
            <person name="Li G."/>
            <person name="Viehrig K."/>
            <person name="Ye F."/>
            <person name="Su P."/>
            <person name="Kiefer A.F."/>
            <person name="Nichols A."/>
            <person name="Cepeda A.J."/>
            <person name="Yan W."/>
            <person name="Fan B."/>
            <person name="Jiang Y."/>
            <person name="Adhikari A."/>
            <person name="Zheng C.-J."/>
            <person name="Schuster L."/>
            <person name="Cowan T.M."/>
            <person name="Smanski M.J."/>
            <person name="Chevrette M.G."/>
            <person name="De Carvalho L.P.S."/>
            <person name="Shen B."/>
        </authorList>
    </citation>
    <scope>NUCLEOTIDE SEQUENCE [LARGE SCALE GENOMIC DNA]</scope>
    <source>
        <strain evidence="9 10">NPDC020863</strain>
    </source>
</reference>
<gene>
    <name evidence="9" type="ORF">ACI2L5_24510</name>
</gene>
<feature type="region of interest" description="Disordered" evidence="6">
    <location>
        <begin position="1"/>
        <end position="29"/>
    </location>
</feature>
<dbReference type="PANTHER" id="PTHR43289:SF34">
    <property type="entry name" value="SERINE_THREONINE-PROTEIN KINASE YBDM-RELATED"/>
    <property type="match status" value="1"/>
</dbReference>
<keyword evidence="7" id="KW-0812">Transmembrane</keyword>
<dbReference type="Gene3D" id="3.30.200.20">
    <property type="entry name" value="Phosphorylase Kinase, domain 1"/>
    <property type="match status" value="1"/>
</dbReference>
<keyword evidence="7" id="KW-0472">Membrane</keyword>
<dbReference type="Gene3D" id="1.10.510.10">
    <property type="entry name" value="Transferase(Phosphotransferase) domain 1"/>
    <property type="match status" value="1"/>
</dbReference>
<dbReference type="Proteomes" id="UP001620295">
    <property type="component" value="Unassembled WGS sequence"/>
</dbReference>
<dbReference type="SMART" id="SM00220">
    <property type="entry name" value="S_TKc"/>
    <property type="match status" value="1"/>
</dbReference>
<dbReference type="InterPro" id="IPR017441">
    <property type="entry name" value="Protein_kinase_ATP_BS"/>
</dbReference>
<evidence type="ECO:0000256" key="5">
    <source>
        <dbReference type="PROSITE-ProRule" id="PRU10141"/>
    </source>
</evidence>
<comment type="caution">
    <text evidence="9">The sequence shown here is derived from an EMBL/GenBank/DDBJ whole genome shotgun (WGS) entry which is preliminary data.</text>
</comment>
<keyword evidence="1 9" id="KW-0808">Transferase</keyword>
<keyword evidence="4 5" id="KW-0067">ATP-binding</keyword>
<evidence type="ECO:0000256" key="4">
    <source>
        <dbReference type="ARBA" id="ARBA00022840"/>
    </source>
</evidence>
<feature type="compositionally biased region" description="Gly residues" evidence="6">
    <location>
        <begin position="323"/>
        <end position="335"/>
    </location>
</feature>
<dbReference type="CDD" id="cd14014">
    <property type="entry name" value="STKc_PknB_like"/>
    <property type="match status" value="1"/>
</dbReference>
<dbReference type="PROSITE" id="PS00107">
    <property type="entry name" value="PROTEIN_KINASE_ATP"/>
    <property type="match status" value="1"/>
</dbReference>
<dbReference type="Pfam" id="PF00069">
    <property type="entry name" value="Pkinase"/>
    <property type="match status" value="1"/>
</dbReference>
<evidence type="ECO:0000256" key="7">
    <source>
        <dbReference type="SAM" id="Phobius"/>
    </source>
</evidence>
<keyword evidence="2 5" id="KW-0547">Nucleotide-binding</keyword>
<dbReference type="RefSeq" id="WP_404747122.1">
    <property type="nucleotide sequence ID" value="NZ_JBJDQH010000008.1"/>
</dbReference>
<evidence type="ECO:0000256" key="6">
    <source>
        <dbReference type="SAM" id="MobiDB-lite"/>
    </source>
</evidence>
<dbReference type="PANTHER" id="PTHR43289">
    <property type="entry name" value="MITOGEN-ACTIVATED PROTEIN KINASE KINASE KINASE 20-RELATED"/>
    <property type="match status" value="1"/>
</dbReference>